<dbReference type="InterPro" id="IPR004158">
    <property type="entry name" value="DUF247_pln"/>
</dbReference>
<proteinExistence type="predicted"/>
<evidence type="ECO:0000313" key="1">
    <source>
        <dbReference type="EMBL" id="MPA70602.1"/>
    </source>
</evidence>
<name>A0A5B7BNR9_DAVIN</name>
<sequence length="168" mass="19555">MQFYHYQITSNRVPCIHQFVKTLTYIPPICEDFDLYPNEFVEMMLLDGCFILERFKGADEGFTKLGYSPSDPIFEMHGSIHSIRRDMMMLENQIPLFILDRLLELQLDNLDHQTDQKGRVAELALQFFEPLTPTVTDESLHGYATFIALMSFDEVSCAQGLNLYPRFL</sequence>
<reference evidence="1" key="1">
    <citation type="submission" date="2019-08" db="EMBL/GenBank/DDBJ databases">
        <title>Reference gene set and small RNA set construction with multiple tissues from Davidia involucrata Baill.</title>
        <authorList>
            <person name="Yang H."/>
            <person name="Zhou C."/>
            <person name="Li G."/>
            <person name="Wang J."/>
            <person name="Gao P."/>
            <person name="Wang M."/>
            <person name="Wang R."/>
            <person name="Zhao Y."/>
        </authorList>
    </citation>
    <scope>NUCLEOTIDE SEQUENCE</scope>
    <source>
        <tissue evidence="1">Mixed with DoveR01_LX</tissue>
    </source>
</reference>
<organism evidence="1">
    <name type="scientific">Davidia involucrata</name>
    <name type="common">Dove tree</name>
    <dbReference type="NCBI Taxonomy" id="16924"/>
    <lineage>
        <taxon>Eukaryota</taxon>
        <taxon>Viridiplantae</taxon>
        <taxon>Streptophyta</taxon>
        <taxon>Embryophyta</taxon>
        <taxon>Tracheophyta</taxon>
        <taxon>Spermatophyta</taxon>
        <taxon>Magnoliopsida</taxon>
        <taxon>eudicotyledons</taxon>
        <taxon>Gunneridae</taxon>
        <taxon>Pentapetalae</taxon>
        <taxon>asterids</taxon>
        <taxon>Cornales</taxon>
        <taxon>Nyssaceae</taxon>
        <taxon>Davidia</taxon>
    </lineage>
</organism>
<dbReference type="Pfam" id="PF03140">
    <property type="entry name" value="DUF247"/>
    <property type="match status" value="1"/>
</dbReference>
<dbReference type="PANTHER" id="PTHR31549:SF25">
    <property type="entry name" value="PROTEIN, PUTATIVE (DUF247)-RELATED"/>
    <property type="match status" value="1"/>
</dbReference>
<protein>
    <submittedName>
        <fullName evidence="1">Uncharacterized protein</fullName>
    </submittedName>
</protein>
<dbReference type="AlphaFoldDB" id="A0A5B7BNR9"/>
<dbReference type="PANTHER" id="PTHR31549">
    <property type="entry name" value="PROTEIN, PUTATIVE (DUF247)-RELATED-RELATED"/>
    <property type="match status" value="1"/>
</dbReference>
<gene>
    <name evidence="1" type="ORF">Din_040043</name>
</gene>
<accession>A0A5B7BNR9</accession>
<dbReference type="EMBL" id="GHES01040043">
    <property type="protein sequence ID" value="MPA70602.1"/>
    <property type="molecule type" value="Transcribed_RNA"/>
</dbReference>